<evidence type="ECO:0000256" key="1">
    <source>
        <dbReference type="SAM" id="MobiDB-lite"/>
    </source>
</evidence>
<organism evidence="2 3">
    <name type="scientific">Prorocentrum cordatum</name>
    <dbReference type="NCBI Taxonomy" id="2364126"/>
    <lineage>
        <taxon>Eukaryota</taxon>
        <taxon>Sar</taxon>
        <taxon>Alveolata</taxon>
        <taxon>Dinophyceae</taxon>
        <taxon>Prorocentrales</taxon>
        <taxon>Prorocentraceae</taxon>
        <taxon>Prorocentrum</taxon>
    </lineage>
</organism>
<evidence type="ECO:0008006" key="4">
    <source>
        <dbReference type="Google" id="ProtNLM"/>
    </source>
</evidence>
<feature type="non-terminal residue" evidence="2">
    <location>
        <position position="417"/>
    </location>
</feature>
<protein>
    <recommendedName>
        <fullName evidence="4">CSD domain-containing protein</fullName>
    </recommendedName>
</protein>
<feature type="region of interest" description="Disordered" evidence="1">
    <location>
        <begin position="341"/>
        <end position="370"/>
    </location>
</feature>
<feature type="non-terminal residue" evidence="2">
    <location>
        <position position="1"/>
    </location>
</feature>
<feature type="compositionally biased region" description="Basic and acidic residues" evidence="1">
    <location>
        <begin position="173"/>
        <end position="183"/>
    </location>
</feature>
<dbReference type="CDD" id="cd00590">
    <property type="entry name" value="RRM_SF"/>
    <property type="match status" value="1"/>
</dbReference>
<gene>
    <name evidence="2" type="ORF">PCOR1329_LOCUS890</name>
</gene>
<proteinExistence type="predicted"/>
<evidence type="ECO:0000313" key="3">
    <source>
        <dbReference type="Proteomes" id="UP001189429"/>
    </source>
</evidence>
<keyword evidence="3" id="KW-1185">Reference proteome</keyword>
<feature type="region of interest" description="Disordered" evidence="1">
    <location>
        <begin position="138"/>
        <end position="200"/>
    </location>
</feature>
<dbReference type="EMBL" id="CAUYUJ010000209">
    <property type="protein sequence ID" value="CAK0789266.1"/>
    <property type="molecule type" value="Genomic_DNA"/>
</dbReference>
<dbReference type="InterPro" id="IPR035979">
    <property type="entry name" value="RBD_domain_sf"/>
</dbReference>
<dbReference type="Gene3D" id="3.30.70.330">
    <property type="match status" value="1"/>
</dbReference>
<comment type="caution">
    <text evidence="2">The sequence shown here is derived from an EMBL/GenBank/DDBJ whole genome shotgun (WGS) entry which is preliminary data.</text>
</comment>
<sequence length="417" mass="45323">EIRKVEEAAARAQYVLHTRGAKGASKGHKQEIRSSKKEDETAIVKKALRGKSEGLSAEYPVSNCVGAGRIEGWFVTTPDKVVERGFGHLQSFSFEGNLVFHVEWSPLIDKAKFNQRDPVMFEVVLANNGDHEAVNLALPEQDGAPGQDGPWTKRPEPEPEPSASSADAGGRGAQREARQDKGKGKGWQQPGSGGAGDGAVVAWNPAGQMVQGGCGGCGGCPQWGMQGQGGWGGDQWAMQGMQGGNQWGGNQWGGNQWGGNQWGGNQWGGQTWPDNRTHEEKVRDRVKQLQKTDMVGKEQWILFTERFGQGGKRDPKFYDVEFLDRFFKGWDAGELLEGKADEYEEAPDGSWAPPGKRGPRGNRDNTWGNEDGTGVFFGGLLKDVTEDALMAFAETVGPVKFIKIFTDAEGKPRSCGK</sequence>
<name>A0ABN9PD03_9DINO</name>
<accession>A0ABN9PD03</accession>
<evidence type="ECO:0000313" key="2">
    <source>
        <dbReference type="EMBL" id="CAK0789266.1"/>
    </source>
</evidence>
<dbReference type="InterPro" id="IPR012677">
    <property type="entry name" value="Nucleotide-bd_a/b_plait_sf"/>
</dbReference>
<reference evidence="2" key="1">
    <citation type="submission" date="2023-10" db="EMBL/GenBank/DDBJ databases">
        <authorList>
            <person name="Chen Y."/>
            <person name="Shah S."/>
            <person name="Dougan E. K."/>
            <person name="Thang M."/>
            <person name="Chan C."/>
        </authorList>
    </citation>
    <scope>NUCLEOTIDE SEQUENCE [LARGE SCALE GENOMIC DNA]</scope>
</reference>
<dbReference type="Proteomes" id="UP001189429">
    <property type="component" value="Unassembled WGS sequence"/>
</dbReference>
<dbReference type="SUPFAM" id="SSF54928">
    <property type="entry name" value="RNA-binding domain, RBD"/>
    <property type="match status" value="1"/>
</dbReference>